<dbReference type="InterPro" id="IPR011659">
    <property type="entry name" value="WD40"/>
</dbReference>
<evidence type="ECO:0000313" key="3">
    <source>
        <dbReference type="Proteomes" id="UP001138894"/>
    </source>
</evidence>
<dbReference type="Proteomes" id="UP001138894">
    <property type="component" value="Unassembled WGS sequence"/>
</dbReference>
<keyword evidence="2" id="KW-0121">Carboxypeptidase</keyword>
<dbReference type="AlphaFoldDB" id="A0A9X1F8R5"/>
<dbReference type="EMBL" id="JAGSPD010000006">
    <property type="protein sequence ID" value="MBV7269427.1"/>
    <property type="molecule type" value="Genomic_DNA"/>
</dbReference>
<dbReference type="RefSeq" id="WP_218546133.1">
    <property type="nucleotide sequence ID" value="NZ_JAGSPD010000006.1"/>
</dbReference>
<keyword evidence="1" id="KW-0732">Signal</keyword>
<reference evidence="2" key="1">
    <citation type="submission" date="2021-04" db="EMBL/GenBank/DDBJ databases">
        <authorList>
            <person name="Pira H."/>
            <person name="Risdian C."/>
            <person name="Wink J."/>
        </authorList>
    </citation>
    <scope>NUCLEOTIDE SEQUENCE</scope>
    <source>
        <strain evidence="2">WHY3</strain>
    </source>
</reference>
<name>A0A9X1F8R5_9FLAO</name>
<accession>A0A9X1F8R5</accession>
<keyword evidence="3" id="KW-1185">Reference proteome</keyword>
<dbReference type="Pfam" id="PF07676">
    <property type="entry name" value="PD40"/>
    <property type="match status" value="2"/>
</dbReference>
<dbReference type="GO" id="GO:0004180">
    <property type="term" value="F:carboxypeptidase activity"/>
    <property type="evidence" value="ECO:0007669"/>
    <property type="project" value="UniProtKB-KW"/>
</dbReference>
<feature type="signal peptide" evidence="1">
    <location>
        <begin position="1"/>
        <end position="22"/>
    </location>
</feature>
<organism evidence="2 3">
    <name type="scientific">Winogradskyella luteola</name>
    <dbReference type="NCBI Taxonomy" id="2828330"/>
    <lineage>
        <taxon>Bacteria</taxon>
        <taxon>Pseudomonadati</taxon>
        <taxon>Bacteroidota</taxon>
        <taxon>Flavobacteriia</taxon>
        <taxon>Flavobacteriales</taxon>
        <taxon>Flavobacteriaceae</taxon>
        <taxon>Winogradskyella</taxon>
    </lineage>
</organism>
<feature type="chain" id="PRO_5040999911" evidence="1">
    <location>
        <begin position="23"/>
        <end position="397"/>
    </location>
</feature>
<keyword evidence="2" id="KW-0645">Protease</keyword>
<gene>
    <name evidence="2" type="ORF">KCG49_09535</name>
</gene>
<sequence length="397" mass="45268">MKTTMHVLFMALMFCASTTLHKTDPVKKDKIDNLNKSGYAYSVNVSKINSKYSEIACTTFRNKLVIVSSKKIGAIGNGIDPLTNEPYTDLFCTDIRAYGKLSQPLLFSRILNTKANEGQVSFSPDEHTIYYTRSERSNSLNYKLYKAELEEDSYGNWINEKELSISNDNYSIESPHVTEDGKYLYFSSNMKGGYGGFDIYRAEIFKDGNIGEPENLGNIINTSNDEKYPHTAKNGNELFFSSKGHNSIGGYDIFISTITDFEYKGPRNLGYSINSEEDEIAFIFVDDKKGVFSSNKENDKNAFNLYRFQSRELYNELKGIVISEEEKILPNSTVILLDNDGNEIERQTTNKDATYNFTIKAYKDYQIKVLREGYEDYTLSFESDDKELKAILKLLAK</sequence>
<comment type="caution">
    <text evidence="2">The sequence shown here is derived from an EMBL/GenBank/DDBJ whole genome shotgun (WGS) entry which is preliminary data.</text>
</comment>
<keyword evidence="2" id="KW-0378">Hydrolase</keyword>
<evidence type="ECO:0000256" key="1">
    <source>
        <dbReference type="SAM" id="SignalP"/>
    </source>
</evidence>
<evidence type="ECO:0000313" key="2">
    <source>
        <dbReference type="EMBL" id="MBV7269427.1"/>
    </source>
</evidence>
<proteinExistence type="predicted"/>
<protein>
    <submittedName>
        <fullName evidence="2">Carboxypeptidase regulatory-like domain-containing protein</fullName>
    </submittedName>
</protein>